<keyword evidence="3" id="KW-1185">Reference proteome</keyword>
<feature type="transmembrane region" description="Helical" evidence="1">
    <location>
        <begin position="89"/>
        <end position="114"/>
    </location>
</feature>
<keyword evidence="1" id="KW-0472">Membrane</keyword>
<dbReference type="Proteomes" id="UP000198716">
    <property type="component" value="Unassembled WGS sequence"/>
</dbReference>
<keyword evidence="1" id="KW-0812">Transmembrane</keyword>
<sequence length="170" mass="18624">MDYAVDVRHWQNQGSGEVEAHLYLDDRQHAVSKLPAAFPVEGGTIEVAMSCFGIKRCHYVTTDGTESQLLPDPRSAEGRRARLDREHPVVSRGIGLLSLILLLIGACPLLLQIVEPVSQIPPIAQRFGSFESPIQPPLWLNLTLGASAAVAGVERALRLRYHWLLDGAAN</sequence>
<evidence type="ECO:0000256" key="1">
    <source>
        <dbReference type="SAM" id="Phobius"/>
    </source>
</evidence>
<evidence type="ECO:0000313" key="2">
    <source>
        <dbReference type="EMBL" id="SFD98847.1"/>
    </source>
</evidence>
<name>A0A1I1WUM7_9ACTN</name>
<gene>
    <name evidence="2" type="ORF">SAMN04487819_106122</name>
</gene>
<organism evidence="2 3">
    <name type="scientific">Actinopolyspora alba</name>
    <dbReference type="NCBI Taxonomy" id="673379"/>
    <lineage>
        <taxon>Bacteria</taxon>
        <taxon>Bacillati</taxon>
        <taxon>Actinomycetota</taxon>
        <taxon>Actinomycetes</taxon>
        <taxon>Actinopolysporales</taxon>
        <taxon>Actinopolysporaceae</taxon>
        <taxon>Actinopolyspora</taxon>
        <taxon>Actinopolyspora alba group</taxon>
    </lineage>
</organism>
<proteinExistence type="predicted"/>
<dbReference type="AlphaFoldDB" id="A0A1I1WUM7"/>
<evidence type="ECO:0000313" key="3">
    <source>
        <dbReference type="Proteomes" id="UP000198716"/>
    </source>
</evidence>
<protein>
    <submittedName>
        <fullName evidence="2">Uncharacterized protein</fullName>
    </submittedName>
</protein>
<accession>A0A1I1WUM7</accession>
<dbReference type="EMBL" id="FOMZ01000006">
    <property type="protein sequence ID" value="SFD98847.1"/>
    <property type="molecule type" value="Genomic_DNA"/>
</dbReference>
<keyword evidence="1" id="KW-1133">Transmembrane helix</keyword>
<reference evidence="3" key="1">
    <citation type="submission" date="2016-10" db="EMBL/GenBank/DDBJ databases">
        <authorList>
            <person name="Varghese N."/>
            <person name="Submissions S."/>
        </authorList>
    </citation>
    <scope>NUCLEOTIDE SEQUENCE [LARGE SCALE GENOMIC DNA]</scope>
    <source>
        <strain evidence="3">DSM 45004</strain>
    </source>
</reference>